<dbReference type="AlphaFoldDB" id="A0AAV2RAC8"/>
<organism evidence="2 3">
    <name type="scientific">Meganyctiphanes norvegica</name>
    <name type="common">Northern krill</name>
    <name type="synonym">Thysanopoda norvegica</name>
    <dbReference type="NCBI Taxonomy" id="48144"/>
    <lineage>
        <taxon>Eukaryota</taxon>
        <taxon>Metazoa</taxon>
        <taxon>Ecdysozoa</taxon>
        <taxon>Arthropoda</taxon>
        <taxon>Crustacea</taxon>
        <taxon>Multicrustacea</taxon>
        <taxon>Malacostraca</taxon>
        <taxon>Eumalacostraca</taxon>
        <taxon>Eucarida</taxon>
        <taxon>Euphausiacea</taxon>
        <taxon>Euphausiidae</taxon>
        <taxon>Meganyctiphanes</taxon>
    </lineage>
</organism>
<dbReference type="Proteomes" id="UP001497623">
    <property type="component" value="Unassembled WGS sequence"/>
</dbReference>
<gene>
    <name evidence="2" type="ORF">MNOR_LOCUS21841</name>
</gene>
<evidence type="ECO:0000256" key="1">
    <source>
        <dbReference type="SAM" id="MobiDB-lite"/>
    </source>
</evidence>
<sequence length="169" mass="18954">SESLHAKIWQMCLKDKTHNFARVQFCVYYLMMIHNFGIVKGSLNNYLGRMTDHMRSTLIYRQEESLRKLQYEWLPCLGGHHKKRAKARREEREEAFRRRAKAPTLATGGYAPGGGDGLDQPLPALDQPLPALGEEGDQDMQPLPDLGEEGGQEVTSTSVEPAPPPPPQG</sequence>
<feature type="non-terminal residue" evidence="2">
    <location>
        <position position="1"/>
    </location>
</feature>
<evidence type="ECO:0000313" key="3">
    <source>
        <dbReference type="Proteomes" id="UP001497623"/>
    </source>
</evidence>
<evidence type="ECO:0000313" key="2">
    <source>
        <dbReference type="EMBL" id="CAL4119874.1"/>
    </source>
</evidence>
<feature type="compositionally biased region" description="Low complexity" evidence="1">
    <location>
        <begin position="118"/>
        <end position="133"/>
    </location>
</feature>
<proteinExistence type="predicted"/>
<dbReference type="EMBL" id="CAXKWB010017853">
    <property type="protein sequence ID" value="CAL4119874.1"/>
    <property type="molecule type" value="Genomic_DNA"/>
</dbReference>
<protein>
    <submittedName>
        <fullName evidence="2">Uncharacterized protein</fullName>
    </submittedName>
</protein>
<feature type="region of interest" description="Disordered" evidence="1">
    <location>
        <begin position="81"/>
        <end position="169"/>
    </location>
</feature>
<keyword evidence="3" id="KW-1185">Reference proteome</keyword>
<feature type="compositionally biased region" description="Basic and acidic residues" evidence="1">
    <location>
        <begin position="88"/>
        <end position="97"/>
    </location>
</feature>
<name>A0AAV2RAC8_MEGNR</name>
<reference evidence="2 3" key="1">
    <citation type="submission" date="2024-05" db="EMBL/GenBank/DDBJ databases">
        <authorList>
            <person name="Wallberg A."/>
        </authorList>
    </citation>
    <scope>NUCLEOTIDE SEQUENCE [LARGE SCALE GENOMIC DNA]</scope>
</reference>
<accession>A0AAV2RAC8</accession>
<comment type="caution">
    <text evidence="2">The sequence shown here is derived from an EMBL/GenBank/DDBJ whole genome shotgun (WGS) entry which is preliminary data.</text>
</comment>